<comment type="pathway">
    <text evidence="2">Lipid metabolism.</text>
</comment>
<evidence type="ECO:0000256" key="11">
    <source>
        <dbReference type="ARBA" id="ARBA00023160"/>
    </source>
</evidence>
<dbReference type="EMBL" id="OU503042">
    <property type="protein sequence ID" value="CAI9764394.1"/>
    <property type="molecule type" value="Genomic_DNA"/>
</dbReference>
<protein>
    <recommendedName>
        <fullName evidence="16">Fatty acid desaturase domain-containing protein</fullName>
    </recommendedName>
</protein>
<sequence length="315" mass="36479">MALLALPSLPFSGRLHLPKPEPAKTLFPTITHKHHESVIYGRNIRLPHNSLNYRKVGKDTTKMAVMNGLPESETYRNFGKIFLSDVVVKRRNVLWGRKWNFWDVFPLGWVVSAHLLHLSHRSFKIPKWLEYFFAYCGVLAAQRDPIFWVSAHRFHHQFCDSEKDPHSPIGGFWFSHMNWVFDTKSIVEKCGDPNNVGDLEKQPFYKFLQRTVIIHQVALGALLYALGGLPYLVWGMAWNTGDLSKNNWLVAVLTFGEGWHNNHHAFEYSARHGLEWWQIDMTWYVIRFLEAIGLATDVKLPTSAQKQRMALSIEG</sequence>
<dbReference type="PANTHER" id="PTHR11351:SF31">
    <property type="entry name" value="DESATURASE 1, ISOFORM A-RELATED"/>
    <property type="match status" value="1"/>
</dbReference>
<evidence type="ECO:0000256" key="3">
    <source>
        <dbReference type="ARBA" id="ARBA00009295"/>
    </source>
</evidence>
<keyword evidence="4 12" id="KW-0444">Lipid biosynthesis</keyword>
<evidence type="ECO:0008006" key="16">
    <source>
        <dbReference type="Google" id="ProtNLM"/>
    </source>
</evidence>
<comment type="subcellular location">
    <subcellularLocation>
        <location evidence="1">Membrane</location>
        <topology evidence="1">Multi-pass membrane protein</topology>
    </subcellularLocation>
</comment>
<keyword evidence="6" id="KW-0276">Fatty acid metabolism</keyword>
<proteinExistence type="inferred from homology"/>
<organism evidence="14 15">
    <name type="scientific">Fraxinus pennsylvanica</name>
    <dbReference type="NCBI Taxonomy" id="56036"/>
    <lineage>
        <taxon>Eukaryota</taxon>
        <taxon>Viridiplantae</taxon>
        <taxon>Streptophyta</taxon>
        <taxon>Embryophyta</taxon>
        <taxon>Tracheophyta</taxon>
        <taxon>Spermatophyta</taxon>
        <taxon>Magnoliopsida</taxon>
        <taxon>eudicotyledons</taxon>
        <taxon>Gunneridae</taxon>
        <taxon>Pentapetalae</taxon>
        <taxon>asterids</taxon>
        <taxon>lamiids</taxon>
        <taxon>Lamiales</taxon>
        <taxon>Oleaceae</taxon>
        <taxon>Oleeae</taxon>
        <taxon>Fraxinus</taxon>
    </lineage>
</organism>
<keyword evidence="11 12" id="KW-0275">Fatty acid biosynthesis</keyword>
<evidence type="ECO:0000313" key="15">
    <source>
        <dbReference type="Proteomes" id="UP000834106"/>
    </source>
</evidence>
<feature type="transmembrane region" description="Helical" evidence="13">
    <location>
        <begin position="212"/>
        <end position="234"/>
    </location>
</feature>
<keyword evidence="8 12" id="KW-0560">Oxidoreductase</keyword>
<name>A0AAD2DS84_9LAMI</name>
<dbReference type="CDD" id="cd03505">
    <property type="entry name" value="Delta9-FADS-like"/>
    <property type="match status" value="1"/>
</dbReference>
<dbReference type="GO" id="GO:0042761">
    <property type="term" value="P:very long-chain fatty acid biosynthetic process"/>
    <property type="evidence" value="ECO:0007669"/>
    <property type="project" value="TreeGrafter"/>
</dbReference>
<reference evidence="14" key="1">
    <citation type="submission" date="2023-05" db="EMBL/GenBank/DDBJ databases">
        <authorList>
            <person name="Huff M."/>
        </authorList>
    </citation>
    <scope>NUCLEOTIDE SEQUENCE</scope>
</reference>
<dbReference type="AlphaFoldDB" id="A0AAD2DS84"/>
<evidence type="ECO:0000256" key="2">
    <source>
        <dbReference type="ARBA" id="ARBA00005189"/>
    </source>
</evidence>
<evidence type="ECO:0000256" key="7">
    <source>
        <dbReference type="ARBA" id="ARBA00022989"/>
    </source>
</evidence>
<keyword evidence="10 13" id="KW-0472">Membrane</keyword>
<keyword evidence="7 13" id="KW-1133">Transmembrane helix</keyword>
<comment type="domain">
    <text evidence="12">The histidine box domains are involved in binding the catalytic metal ions.</text>
</comment>
<gene>
    <name evidence="14" type="ORF">FPE_LOCUS11824</name>
</gene>
<keyword evidence="15" id="KW-1185">Reference proteome</keyword>
<comment type="cofactor">
    <cofactor evidence="12">
        <name>Fe(2+)</name>
        <dbReference type="ChEBI" id="CHEBI:29033"/>
    </cofactor>
</comment>
<keyword evidence="9" id="KW-0443">Lipid metabolism</keyword>
<dbReference type="GO" id="GO:0005789">
    <property type="term" value="C:endoplasmic reticulum membrane"/>
    <property type="evidence" value="ECO:0007669"/>
    <property type="project" value="TreeGrafter"/>
</dbReference>
<evidence type="ECO:0000256" key="4">
    <source>
        <dbReference type="ARBA" id="ARBA00022516"/>
    </source>
</evidence>
<evidence type="ECO:0000256" key="9">
    <source>
        <dbReference type="ARBA" id="ARBA00023098"/>
    </source>
</evidence>
<evidence type="ECO:0000256" key="6">
    <source>
        <dbReference type="ARBA" id="ARBA00022832"/>
    </source>
</evidence>
<evidence type="ECO:0000256" key="5">
    <source>
        <dbReference type="ARBA" id="ARBA00022692"/>
    </source>
</evidence>
<evidence type="ECO:0000256" key="12">
    <source>
        <dbReference type="RuleBase" id="RU000581"/>
    </source>
</evidence>
<evidence type="ECO:0000256" key="10">
    <source>
        <dbReference type="ARBA" id="ARBA00023136"/>
    </source>
</evidence>
<evidence type="ECO:0000256" key="8">
    <source>
        <dbReference type="ARBA" id="ARBA00023002"/>
    </source>
</evidence>
<dbReference type="GO" id="GO:0016717">
    <property type="term" value="F:oxidoreductase activity, acting on paired donors, with oxidation of a pair of donors resulting in the reduction of molecular oxygen to two molecules of water"/>
    <property type="evidence" value="ECO:0007669"/>
    <property type="project" value="InterPro"/>
</dbReference>
<evidence type="ECO:0000256" key="1">
    <source>
        <dbReference type="ARBA" id="ARBA00004141"/>
    </source>
</evidence>
<dbReference type="InterPro" id="IPR015876">
    <property type="entry name" value="Acyl-CoA_DS"/>
</dbReference>
<keyword evidence="5 12" id="KW-0812">Transmembrane</keyword>
<evidence type="ECO:0000256" key="13">
    <source>
        <dbReference type="SAM" id="Phobius"/>
    </source>
</evidence>
<accession>A0AAD2DS84</accession>
<comment type="similarity">
    <text evidence="3 12">Belongs to the fatty acid desaturase type 1 family.</text>
</comment>
<evidence type="ECO:0000313" key="14">
    <source>
        <dbReference type="EMBL" id="CAI9764394.1"/>
    </source>
</evidence>
<dbReference type="Proteomes" id="UP000834106">
    <property type="component" value="Chromosome 7"/>
</dbReference>
<dbReference type="PRINTS" id="PR00075">
    <property type="entry name" value="FACDDSATRASE"/>
</dbReference>
<dbReference type="PANTHER" id="PTHR11351">
    <property type="entry name" value="ACYL-COA DESATURASE"/>
    <property type="match status" value="1"/>
</dbReference>